<dbReference type="SUPFAM" id="SSF52540">
    <property type="entry name" value="P-loop containing nucleoside triphosphate hydrolases"/>
    <property type="match status" value="1"/>
</dbReference>
<evidence type="ECO:0000256" key="2">
    <source>
        <dbReference type="ARBA" id="ARBA00022741"/>
    </source>
</evidence>
<proteinExistence type="inferred from homology"/>
<dbReference type="GO" id="GO:0033202">
    <property type="term" value="C:DNA helicase complex"/>
    <property type="evidence" value="ECO:0007669"/>
    <property type="project" value="TreeGrafter"/>
</dbReference>
<dbReference type="HAMAP" id="MF_01451">
    <property type="entry name" value="AddA"/>
    <property type="match status" value="1"/>
</dbReference>
<keyword evidence="10 13" id="KW-0413">Isomerase</keyword>
<evidence type="ECO:0000256" key="4">
    <source>
        <dbReference type="ARBA" id="ARBA00022801"/>
    </source>
</evidence>
<keyword evidence="18" id="KW-1185">Reference proteome</keyword>
<evidence type="ECO:0000256" key="10">
    <source>
        <dbReference type="ARBA" id="ARBA00023235"/>
    </source>
</evidence>
<keyword evidence="1 13" id="KW-0540">Nuclease</keyword>
<dbReference type="Pfam" id="PF13361">
    <property type="entry name" value="UvrD_C"/>
    <property type="match status" value="1"/>
</dbReference>
<dbReference type="PROSITE" id="PS51217">
    <property type="entry name" value="UVRD_HELICASE_CTER"/>
    <property type="match status" value="1"/>
</dbReference>
<dbReference type="PANTHER" id="PTHR11070">
    <property type="entry name" value="UVRD / RECB / PCRA DNA HELICASE FAMILY MEMBER"/>
    <property type="match status" value="1"/>
</dbReference>
<dbReference type="Gene3D" id="3.40.50.300">
    <property type="entry name" value="P-loop containing nucleotide triphosphate hydrolases"/>
    <property type="match status" value="4"/>
</dbReference>
<keyword evidence="6 13" id="KW-0269">Exonuclease</keyword>
<dbReference type="GO" id="GO:0003690">
    <property type="term" value="F:double-stranded DNA binding"/>
    <property type="evidence" value="ECO:0007669"/>
    <property type="project" value="UniProtKB-UniRule"/>
</dbReference>
<dbReference type="NCBIfam" id="TIGR02785">
    <property type="entry name" value="addA_Gpos"/>
    <property type="match status" value="1"/>
</dbReference>
<reference evidence="17 18" key="1">
    <citation type="submission" date="2013-03" db="EMBL/GenBank/DDBJ databases">
        <title>The Genome Sequence of Enterococcus sulfureus ATCC_49903 (PacBio/Illumina hybrid assembly).</title>
        <authorList>
            <consortium name="The Broad Institute Genomics Platform"/>
            <consortium name="The Broad Institute Genome Sequencing Center for Infectious Disease"/>
            <person name="Earl A."/>
            <person name="Russ C."/>
            <person name="Gilmore M."/>
            <person name="Surin D."/>
            <person name="Walker B."/>
            <person name="Young S."/>
            <person name="Zeng Q."/>
            <person name="Gargeya S."/>
            <person name="Fitzgerald M."/>
            <person name="Haas B."/>
            <person name="Abouelleil A."/>
            <person name="Allen A.W."/>
            <person name="Alvarado L."/>
            <person name="Arachchi H.M."/>
            <person name="Berlin A.M."/>
            <person name="Chapman S.B."/>
            <person name="Gainer-Dewar J."/>
            <person name="Goldberg J."/>
            <person name="Griggs A."/>
            <person name="Gujja S."/>
            <person name="Hansen M."/>
            <person name="Howarth C."/>
            <person name="Imamovic A."/>
            <person name="Ireland A."/>
            <person name="Larimer J."/>
            <person name="McCowan C."/>
            <person name="Murphy C."/>
            <person name="Pearson M."/>
            <person name="Poon T.W."/>
            <person name="Priest M."/>
            <person name="Roberts A."/>
            <person name="Saif S."/>
            <person name="Shea T."/>
            <person name="Sisk P."/>
            <person name="Sykes S."/>
            <person name="Wortman J."/>
            <person name="Nusbaum C."/>
            <person name="Birren B."/>
        </authorList>
    </citation>
    <scope>NUCLEOTIDE SEQUENCE [LARGE SCALE GENOMIC DNA]</scope>
    <source>
        <strain evidence="17 18">ATCC 49903</strain>
    </source>
</reference>
<keyword evidence="4 13" id="KW-0378">Hydrolase</keyword>
<feature type="domain" description="UvrD-like helicase ATP-binding" evidence="15">
    <location>
        <begin position="11"/>
        <end position="469"/>
    </location>
</feature>
<dbReference type="PANTHER" id="PTHR11070:SF48">
    <property type="entry name" value="ATP-DEPENDENT HELICASE_NUCLEASE SUBUNIT A"/>
    <property type="match status" value="1"/>
</dbReference>
<dbReference type="Pfam" id="PF00580">
    <property type="entry name" value="UvrD-helicase"/>
    <property type="match status" value="1"/>
</dbReference>
<evidence type="ECO:0000256" key="14">
    <source>
        <dbReference type="PROSITE-ProRule" id="PRU00560"/>
    </source>
</evidence>
<dbReference type="InterPro" id="IPR011604">
    <property type="entry name" value="PDDEXK-like_dom_sf"/>
</dbReference>
<dbReference type="SUPFAM" id="SSF52980">
    <property type="entry name" value="Restriction endonuclease-like"/>
    <property type="match status" value="1"/>
</dbReference>
<dbReference type="AlphaFoldDB" id="S0P4Y5"/>
<evidence type="ECO:0000256" key="1">
    <source>
        <dbReference type="ARBA" id="ARBA00022722"/>
    </source>
</evidence>
<dbReference type="eggNOG" id="COG1074">
    <property type="taxonomic scope" value="Bacteria"/>
</dbReference>
<dbReference type="STRING" id="1140003.OMY_01095"/>
<organism evidence="17 18">
    <name type="scientific">Enterococcus sulfureus ATCC 49903</name>
    <dbReference type="NCBI Taxonomy" id="1140003"/>
    <lineage>
        <taxon>Bacteria</taxon>
        <taxon>Bacillati</taxon>
        <taxon>Bacillota</taxon>
        <taxon>Bacilli</taxon>
        <taxon>Lactobacillales</taxon>
        <taxon>Enterococcaceae</taxon>
        <taxon>Enterococcus</taxon>
    </lineage>
</organism>
<dbReference type="GO" id="GO:0016887">
    <property type="term" value="F:ATP hydrolysis activity"/>
    <property type="evidence" value="ECO:0007669"/>
    <property type="project" value="RHEA"/>
</dbReference>
<dbReference type="RefSeq" id="WP_016185547.1">
    <property type="nucleotide sequence ID" value="NZ_ASWO01000005.1"/>
</dbReference>
<dbReference type="GO" id="GO:0005829">
    <property type="term" value="C:cytosol"/>
    <property type="evidence" value="ECO:0007669"/>
    <property type="project" value="TreeGrafter"/>
</dbReference>
<evidence type="ECO:0000256" key="7">
    <source>
        <dbReference type="ARBA" id="ARBA00022840"/>
    </source>
</evidence>
<dbReference type="InterPro" id="IPR014017">
    <property type="entry name" value="DNA_helicase_UvrD-like_C"/>
</dbReference>
<evidence type="ECO:0000256" key="13">
    <source>
        <dbReference type="HAMAP-Rule" id="MF_01451"/>
    </source>
</evidence>
<evidence type="ECO:0000313" key="17">
    <source>
        <dbReference type="EMBL" id="EOT83858.1"/>
    </source>
</evidence>
<dbReference type="InterPro" id="IPR014152">
    <property type="entry name" value="AddA"/>
</dbReference>
<evidence type="ECO:0000259" key="15">
    <source>
        <dbReference type="PROSITE" id="PS51198"/>
    </source>
</evidence>
<dbReference type="InterPro" id="IPR000212">
    <property type="entry name" value="DNA_helicase_UvrD/REP"/>
</dbReference>
<keyword evidence="8 13" id="KW-0238">DNA-binding</keyword>
<protein>
    <recommendedName>
        <fullName evidence="13">ATP-dependent helicase/nuclease subunit A</fullName>
        <ecNumber evidence="13">3.1.-.-</ecNumber>
        <ecNumber evidence="13">5.6.2.4</ecNumber>
    </recommendedName>
    <alternativeName>
        <fullName evidence="13">ATP-dependent helicase/nuclease AddA</fullName>
    </alternativeName>
    <alternativeName>
        <fullName evidence="13">DNA 3'-5' helicase AddA</fullName>
    </alternativeName>
</protein>
<dbReference type="InterPro" id="IPR011335">
    <property type="entry name" value="Restrct_endonuc-II-like"/>
</dbReference>
<keyword evidence="3 13" id="KW-0227">DNA damage</keyword>
<evidence type="ECO:0000256" key="6">
    <source>
        <dbReference type="ARBA" id="ARBA00022839"/>
    </source>
</evidence>
<dbReference type="GO" id="GO:0043138">
    <property type="term" value="F:3'-5' DNA helicase activity"/>
    <property type="evidence" value="ECO:0007669"/>
    <property type="project" value="UniProtKB-UniRule"/>
</dbReference>
<evidence type="ECO:0000256" key="12">
    <source>
        <dbReference type="ARBA" id="ARBA00048988"/>
    </source>
</evidence>
<dbReference type="InterPro" id="IPR038726">
    <property type="entry name" value="PDDEXK_AddAB-type"/>
</dbReference>
<dbReference type="Pfam" id="PF12705">
    <property type="entry name" value="PDDEXK_1"/>
    <property type="match status" value="1"/>
</dbReference>
<sequence>MNKIPEKPKDAMYTDEQWQAIFETDHHLLVSASAGSGKTRILVQRVIEKIKQHQSIEQLLIVTFTEAAAREMKQRIEIALRELLQEAPIGERQWWIQQLQLLPTATISTLHAFCLRVIRKYYYVLDLEPGFRLLTDDTERLLLQEEIMEDIIEEAYESKSEAFYTFVANFISDRSDQVLSELLLQLYDFARANPDPIAWLDALPLAYQTTDMATMPLYTSFIKVQLEEKFAEAHAQLQVAKDYSVGLDKLVAVIEEELTQIEQLQQVLALNEVDQVYQALTNITFSRFPAYRKAEEKEVAQTVKPMRELAKQLVQEASTIFPYPPNVLLDTLNQAYPIVEEAVRLVKLFMARYQKSKAQKNVLDFNDLEHLTLAILQVKTPEIDVHAYYQELFHEVLVDEYQDINRLQQAILEQVAKQEPGNLFMVGDVKQSIYAFRLADPTLFIEKYARYKQHQEGEKIDLKENFRSRKEVLAFTNLIFEQLMDQQVGQIDYQDEARLISGATYYPEQDATLVQPEVLIYEKQQTTPSMITTKSEGEIHLVAQKIRELLAQNRQIFDRKTNQLRALSYQDIVLLTPTRSAHLTMIDIFQEYDLPIAIKDAQNYFQATEIQVMLSLLQIIDNPIQDIPLVSVLRSPIVGLNESELADIRLENQDMTFYQAVVNYPDEHVSLKQKLTSFLTQLTTWRKLAKRQPIATLLQDIYAQTAYPDYVLGLPSGEQRYANLMALIQRAQRYEETSFRGLYPFVRFIEKMREKNKDLSQPVAKVQEESIQVMTIHASKGLEFPVVFVMDMTKEVNTQDLTKPYLMDEQLGLGIKWIDSERMSFTSLPYLAIQQTKLVKTLSEEMRKLYVALTRAEQKLFLVGSYKTKEEAIKKWSKALTQTQQFLDPQLRLSSKSSLMDWVGMTLVRHPSFEPYIDDITLRGKKIVHEADFHCQFVDSQSLDTTYAYWKEQMHTPSKQILTTSEFGAVSDVLLNRLAYQYPYPKATKTTSYQSVSEIKRLYNDPDEQDLQLLDWNEPNPQSYRQVEQLAKPKFLATQDIQATTVGQATHYLLQQISLTRQPTKEALLRQQRDLIQTQQFPEHIVTAVDLDSILWFFDTTLGKDLLAYPQRVFREQPFSMLKAASEIYQDFDDPTSELLIHGIIDGYLEFEDHVVLYDFKTDHLTKQQDASQILARYRGQLRLYAQALEQALEKPVKETYLVLLSARNVLSL</sequence>
<name>S0P4Y5_9ENTE</name>
<accession>S0P4Y5</accession>
<comment type="catalytic activity">
    <reaction evidence="11 13">
        <text>Couples ATP hydrolysis with the unwinding of duplex DNA by translocating in the 3'-5' direction.</text>
        <dbReference type="EC" id="5.6.2.4"/>
    </reaction>
</comment>
<evidence type="ECO:0000256" key="11">
    <source>
        <dbReference type="ARBA" id="ARBA00034617"/>
    </source>
</evidence>
<comment type="caution">
    <text evidence="17">The sequence shown here is derived from an EMBL/GenBank/DDBJ whole genome shotgun (WGS) entry which is preliminary data.</text>
</comment>
<dbReference type="GO" id="GO:0000724">
    <property type="term" value="P:double-strand break repair via homologous recombination"/>
    <property type="evidence" value="ECO:0007669"/>
    <property type="project" value="UniProtKB-UniRule"/>
</dbReference>
<keyword evidence="5 13" id="KW-0347">Helicase</keyword>
<dbReference type="PATRIC" id="fig|1140003.3.peg.1053"/>
<dbReference type="EC" id="5.6.2.4" evidence="13"/>
<keyword evidence="7 13" id="KW-0067">ATP-binding</keyword>
<dbReference type="Gene3D" id="3.90.320.10">
    <property type="match status" value="1"/>
</dbReference>
<dbReference type="InterPro" id="IPR014016">
    <property type="entry name" value="UvrD-like_ATP-bd"/>
</dbReference>
<keyword evidence="2 13" id="KW-0547">Nucleotide-binding</keyword>
<evidence type="ECO:0000256" key="5">
    <source>
        <dbReference type="ARBA" id="ARBA00022806"/>
    </source>
</evidence>
<keyword evidence="9 13" id="KW-0234">DNA repair</keyword>
<comment type="function">
    <text evidence="13">The heterodimer acts as both an ATP-dependent DNA helicase and an ATP-dependent, dual-direction single-stranded exonuclease. Recognizes the chi site generating a DNA molecule suitable for the initiation of homologous recombination. The AddA nuclease domain is required for chi fragment generation; this subunit has the helicase and 3' -&gt; 5' nuclease activities.</text>
</comment>
<dbReference type="InterPro" id="IPR027417">
    <property type="entry name" value="P-loop_NTPase"/>
</dbReference>
<dbReference type="EMBL" id="ASWO01000005">
    <property type="protein sequence ID" value="EOT83858.1"/>
    <property type="molecule type" value="Genomic_DNA"/>
</dbReference>
<gene>
    <name evidence="13" type="primary">addA</name>
    <name evidence="17" type="ORF">I573_01583</name>
</gene>
<dbReference type="PROSITE" id="PS51198">
    <property type="entry name" value="UVRD_HELICASE_ATP_BIND"/>
    <property type="match status" value="1"/>
</dbReference>
<feature type="domain" description="UvrD-like helicase C-terminal" evidence="16">
    <location>
        <begin position="489"/>
        <end position="781"/>
    </location>
</feature>
<dbReference type="EC" id="3.1.-.-" evidence="13"/>
<comment type="similarity">
    <text evidence="13">Belongs to the helicase family. AddA subfamily.</text>
</comment>
<evidence type="ECO:0000256" key="8">
    <source>
        <dbReference type="ARBA" id="ARBA00023125"/>
    </source>
</evidence>
<comment type="cofactor">
    <cofactor evidence="13">
        <name>Mg(2+)</name>
        <dbReference type="ChEBI" id="CHEBI:18420"/>
    </cofactor>
</comment>
<dbReference type="GO" id="GO:0008408">
    <property type="term" value="F:3'-5' exonuclease activity"/>
    <property type="evidence" value="ECO:0007669"/>
    <property type="project" value="UniProtKB-UniRule"/>
</dbReference>
<evidence type="ECO:0000256" key="9">
    <source>
        <dbReference type="ARBA" id="ARBA00023204"/>
    </source>
</evidence>
<dbReference type="OrthoDB" id="9810135at2"/>
<feature type="binding site" evidence="14">
    <location>
        <begin position="32"/>
        <end position="39"/>
    </location>
    <ligand>
        <name>ATP</name>
        <dbReference type="ChEBI" id="CHEBI:30616"/>
    </ligand>
</feature>
<comment type="subunit">
    <text evidence="13">Heterodimer of AddA and AddB/RexB.</text>
</comment>
<comment type="catalytic activity">
    <reaction evidence="12 13">
        <text>ATP + H2O = ADP + phosphate + H(+)</text>
        <dbReference type="Rhea" id="RHEA:13065"/>
        <dbReference type="ChEBI" id="CHEBI:15377"/>
        <dbReference type="ChEBI" id="CHEBI:15378"/>
        <dbReference type="ChEBI" id="CHEBI:30616"/>
        <dbReference type="ChEBI" id="CHEBI:43474"/>
        <dbReference type="ChEBI" id="CHEBI:456216"/>
        <dbReference type="EC" id="5.6.2.4"/>
    </reaction>
</comment>
<evidence type="ECO:0000259" key="16">
    <source>
        <dbReference type="PROSITE" id="PS51217"/>
    </source>
</evidence>
<evidence type="ECO:0000313" key="18">
    <source>
        <dbReference type="Proteomes" id="UP000015961"/>
    </source>
</evidence>
<dbReference type="Proteomes" id="UP000015961">
    <property type="component" value="Unassembled WGS sequence"/>
</dbReference>
<dbReference type="GO" id="GO:0005524">
    <property type="term" value="F:ATP binding"/>
    <property type="evidence" value="ECO:0007669"/>
    <property type="project" value="UniProtKB-UniRule"/>
</dbReference>
<evidence type="ECO:0000256" key="3">
    <source>
        <dbReference type="ARBA" id="ARBA00022763"/>
    </source>
</evidence>